<evidence type="ECO:0000313" key="3">
    <source>
        <dbReference type="EMBL" id="ARS90803.1"/>
    </source>
</evidence>
<keyword evidence="4" id="KW-1185">Reference proteome</keyword>
<dbReference type="Proteomes" id="UP000250088">
    <property type="component" value="Chromosome"/>
</dbReference>
<dbReference type="Pfam" id="PF07581">
    <property type="entry name" value="Glug"/>
    <property type="match status" value="1"/>
</dbReference>
<reference evidence="4" key="1">
    <citation type="submission" date="2017-02" db="EMBL/GenBank/DDBJ databases">
        <title>Natronthermophilus aegyptiacus gen. nov.,sp. nov., an aerobic, extremely halophilic alkalithermophilic archaeon isolated from the athalassohaline Wadi An Natrun, Egypt.</title>
        <authorList>
            <person name="Zhao B."/>
        </authorList>
    </citation>
    <scope>NUCLEOTIDE SEQUENCE [LARGE SCALE GENOMIC DNA]</scope>
    <source>
        <strain evidence="4">JW/NM-HA 15</strain>
    </source>
</reference>
<protein>
    <recommendedName>
        <fullName evidence="2">GLUG domain-containing protein</fullName>
    </recommendedName>
</protein>
<feature type="region of interest" description="Disordered" evidence="1">
    <location>
        <begin position="207"/>
        <end position="296"/>
    </location>
</feature>
<sequence>MSNHISPRERSDESPASDRTEILDDCSGRGTADDPYVLTTVVDLDAIRVEPTAHYELGADIDAIETQSWNDGAGFEPIGDDATPFSGMLDGCGHEITGLYICRPEDRLVGLVSVNTGTIERLKLDSLEVTGAAVTGGIAGEQLGTIRRCTVDGTIEGENAVGSVVGKNLDRIDAVTSNATVTGEESVGGLAGENRCEVLDNGLAGDHRGEISDSANEGTVTGTTQVGGITGKNSETIRDSTSTGSVSGETDVGGIAGHNRGTIESVRSDAEVTGDKRVGGLAGENSTGQVLDSHASGDVIGGRSVGGIVGENSHNSSVIKNSRDGYISGAKWIGGVVGWQEGTVRHCAVTGRIEVDEFVAGGIAGKAGSGTIEESVADCNIDCSGIVVGGLVGKLGSRTTLHDSLATGSVSGEGIAGGCVGEGEANAEIRRVLATGRVRTFGDESVAKRLVERILTVLGYSGVGGVVGKGRATVADSYWDTETTNQSSDSILPAARGLRTERLQGDPAQEHLSAFDFDQTWRTNDGDYPTLRSLPTTDTDYSDN</sequence>
<evidence type="ECO:0000256" key="1">
    <source>
        <dbReference type="SAM" id="MobiDB-lite"/>
    </source>
</evidence>
<feature type="compositionally biased region" description="Polar residues" evidence="1">
    <location>
        <begin position="239"/>
        <end position="248"/>
    </location>
</feature>
<dbReference type="EMBL" id="CP019893">
    <property type="protein sequence ID" value="ARS90803.1"/>
    <property type="molecule type" value="Genomic_DNA"/>
</dbReference>
<organism evidence="3 4">
    <name type="scientific">Natrarchaeobaculum aegyptiacum</name>
    <dbReference type="NCBI Taxonomy" id="745377"/>
    <lineage>
        <taxon>Archaea</taxon>
        <taxon>Methanobacteriati</taxon>
        <taxon>Methanobacteriota</taxon>
        <taxon>Stenosarchaea group</taxon>
        <taxon>Halobacteria</taxon>
        <taxon>Halobacteriales</taxon>
        <taxon>Natrialbaceae</taxon>
        <taxon>Natrarchaeobaculum</taxon>
    </lineage>
</organism>
<feature type="compositionally biased region" description="Basic and acidic residues" evidence="1">
    <location>
        <begin position="1"/>
        <end position="22"/>
    </location>
</feature>
<feature type="compositionally biased region" description="Low complexity" evidence="1">
    <location>
        <begin position="218"/>
        <end position="227"/>
    </location>
</feature>
<dbReference type="InterPro" id="IPR011493">
    <property type="entry name" value="GLUG"/>
</dbReference>
<gene>
    <name evidence="3" type="ORF">B1756_14445</name>
</gene>
<name>A0A2Z2HVK3_9EURY</name>
<feature type="compositionally biased region" description="Basic and acidic residues" evidence="1">
    <location>
        <begin position="266"/>
        <end position="278"/>
    </location>
</feature>
<proteinExistence type="predicted"/>
<feature type="domain" description="GLUG" evidence="2">
    <location>
        <begin position="277"/>
        <end position="300"/>
    </location>
</feature>
<feature type="region of interest" description="Disordered" evidence="1">
    <location>
        <begin position="1"/>
        <end position="28"/>
    </location>
</feature>
<accession>A0A2Z2HVK3</accession>
<dbReference type="Gene3D" id="2.160.20.110">
    <property type="match status" value="3"/>
</dbReference>
<dbReference type="AlphaFoldDB" id="A0A2Z2HVK3"/>
<dbReference type="KEGG" id="naj:B1756_14445"/>
<evidence type="ECO:0000259" key="2">
    <source>
        <dbReference type="Pfam" id="PF07581"/>
    </source>
</evidence>
<evidence type="ECO:0000313" key="4">
    <source>
        <dbReference type="Proteomes" id="UP000250088"/>
    </source>
</evidence>